<dbReference type="RefSeq" id="WP_141360685.1">
    <property type="nucleotide sequence ID" value="NZ_BAAAJL010000007.1"/>
</dbReference>
<protein>
    <submittedName>
        <fullName evidence="1">Uncharacterized protein</fullName>
    </submittedName>
</protein>
<sequence>MAINYKTVIPGRMPMEKVHLNASHASNALFYHSRYTRFGRIELFAQEPNGEWIPVWAKEPGEEIASGGPWKDAMRAYELMAESAPKCPTCGQKTPNN</sequence>
<evidence type="ECO:0000313" key="2">
    <source>
        <dbReference type="Proteomes" id="UP000316612"/>
    </source>
</evidence>
<evidence type="ECO:0000313" key="1">
    <source>
        <dbReference type="EMBL" id="GED04475.1"/>
    </source>
</evidence>
<keyword evidence="2" id="KW-1185">Reference proteome</keyword>
<accession>A0A4Y4DLF0</accession>
<gene>
    <name evidence="1" type="ORF">AUR04nite_00070</name>
</gene>
<dbReference type="Proteomes" id="UP000316612">
    <property type="component" value="Unassembled WGS sequence"/>
</dbReference>
<name>A0A4Y4DLF0_GLUUR</name>
<dbReference type="EMBL" id="BJNY01000001">
    <property type="protein sequence ID" value="GED04475.1"/>
    <property type="molecule type" value="Genomic_DNA"/>
</dbReference>
<organism evidence="1 2">
    <name type="scientific">Glutamicibacter uratoxydans</name>
    <name type="common">Arthrobacter uratoxydans</name>
    <dbReference type="NCBI Taxonomy" id="43667"/>
    <lineage>
        <taxon>Bacteria</taxon>
        <taxon>Bacillati</taxon>
        <taxon>Actinomycetota</taxon>
        <taxon>Actinomycetes</taxon>
        <taxon>Micrococcales</taxon>
        <taxon>Micrococcaceae</taxon>
        <taxon>Glutamicibacter</taxon>
    </lineage>
</organism>
<proteinExistence type="predicted"/>
<dbReference type="AlphaFoldDB" id="A0A4Y4DLF0"/>
<reference evidence="1 2" key="1">
    <citation type="submission" date="2019-06" db="EMBL/GenBank/DDBJ databases">
        <title>Whole genome shotgun sequence of Glutamicibacter uratoxydans NBRC 15515.</title>
        <authorList>
            <person name="Hosoyama A."/>
            <person name="Uohara A."/>
            <person name="Ohji S."/>
            <person name="Ichikawa N."/>
        </authorList>
    </citation>
    <scope>NUCLEOTIDE SEQUENCE [LARGE SCALE GENOMIC DNA]</scope>
    <source>
        <strain evidence="1 2">NBRC 15515</strain>
    </source>
</reference>
<comment type="caution">
    <text evidence="1">The sequence shown here is derived from an EMBL/GenBank/DDBJ whole genome shotgun (WGS) entry which is preliminary data.</text>
</comment>